<dbReference type="GO" id="GO:0005737">
    <property type="term" value="C:cytoplasm"/>
    <property type="evidence" value="ECO:0007669"/>
    <property type="project" value="UniProtKB-SubCell"/>
</dbReference>
<dbReference type="InterPro" id="IPR050082">
    <property type="entry name" value="RNA_methyltr_RlmE"/>
</dbReference>
<feature type="binding site" evidence="7">
    <location>
        <position position="148"/>
    </location>
    <ligand>
        <name>S-adenosyl-L-methionine</name>
        <dbReference type="ChEBI" id="CHEBI:59789"/>
    </ligand>
</feature>
<evidence type="ECO:0000256" key="5">
    <source>
        <dbReference type="ARBA" id="ARBA00022694"/>
    </source>
</evidence>
<evidence type="ECO:0000256" key="7">
    <source>
        <dbReference type="HAMAP-Rule" id="MF_03162"/>
    </source>
</evidence>
<proteinExistence type="inferred from homology"/>
<feature type="binding site" evidence="7">
    <location>
        <position position="55"/>
    </location>
    <ligand>
        <name>S-adenosyl-L-methionine</name>
        <dbReference type="ChEBI" id="CHEBI:59789"/>
    </ligand>
</feature>
<dbReference type="HAMAP" id="MF_03162">
    <property type="entry name" value="RNA_methyltr_E_TRM7"/>
    <property type="match status" value="1"/>
</dbReference>
<sequence>MGKTNSDQRDVYYRKAKEIGYRARSAFKLLHCDEKYKLFDGVDTVVDLCSAPGSWSQVCAVKLEEYITQDRKEMASTQESMFMFPNGAQCDATGKIIPQRHRVVSVDLQDMSPIPGVHIIKGDITEEDTIKAIINALGGHKAGLVVCDGAPDVTGFHNFDEFMQGQLLYAAFSTALNVLRPGGSFISKIFKARHINLILAQMKLFFSFVDCYKPPSSRPDSCEHFLVCKDFKPVEGFTPCLKNPILSKNYERTLASYTPIQKKYVPLLACGDLSGWDKKEAIDKGLMDALGLNDDAFEKIFMT</sequence>
<reference evidence="10" key="1">
    <citation type="submission" date="2022-11" db="UniProtKB">
        <authorList>
            <consortium name="WormBaseParasite"/>
        </authorList>
    </citation>
    <scope>IDENTIFICATION</scope>
</reference>
<dbReference type="WBParaSite" id="PSU_v2.g13856.t1">
    <property type="protein sequence ID" value="PSU_v2.g13856.t1"/>
    <property type="gene ID" value="PSU_v2.g13856"/>
</dbReference>
<dbReference type="HAMAP" id="MF_01547">
    <property type="entry name" value="RNA_methyltr_E"/>
    <property type="match status" value="1"/>
</dbReference>
<evidence type="ECO:0000256" key="2">
    <source>
        <dbReference type="ARBA" id="ARBA00022603"/>
    </source>
</evidence>
<comment type="similarity">
    <text evidence="7">Belongs to the class I-like SAM-binding methyltransferase superfamily. RNA methyltransferase RlmE family. TRM7 subfamily.</text>
</comment>
<comment type="function">
    <text evidence="7">Methylates the 2'-O-ribose of nucleotides at positions 32 and 34 of the tRNA anticodon loop of substrate tRNAs.</text>
</comment>
<dbReference type="Pfam" id="PF01728">
    <property type="entry name" value="FtsJ"/>
    <property type="match status" value="1"/>
</dbReference>
<accession>A0A914Y326</accession>
<comment type="subcellular location">
    <subcellularLocation>
        <location evidence="7">Cytoplasm</location>
    </subcellularLocation>
</comment>
<keyword evidence="1 7" id="KW-0963">Cytoplasm</keyword>
<feature type="domain" description="Ribosomal RNA methyltransferase FtsJ" evidence="8">
    <location>
        <begin position="21"/>
        <end position="231"/>
    </location>
</feature>
<feature type="binding site" evidence="7">
    <location>
        <position position="123"/>
    </location>
    <ligand>
        <name>S-adenosyl-L-methionine</name>
        <dbReference type="ChEBI" id="CHEBI:59789"/>
    </ligand>
</feature>
<evidence type="ECO:0000256" key="1">
    <source>
        <dbReference type="ARBA" id="ARBA00022490"/>
    </source>
</evidence>
<feature type="binding site" evidence="7">
    <location>
        <position position="107"/>
    </location>
    <ligand>
        <name>S-adenosyl-L-methionine</name>
        <dbReference type="ChEBI" id="CHEBI:59789"/>
    </ligand>
</feature>
<evidence type="ECO:0000256" key="3">
    <source>
        <dbReference type="ARBA" id="ARBA00022679"/>
    </source>
</evidence>
<organism evidence="9 10">
    <name type="scientific">Panagrolaimus superbus</name>
    <dbReference type="NCBI Taxonomy" id="310955"/>
    <lineage>
        <taxon>Eukaryota</taxon>
        <taxon>Metazoa</taxon>
        <taxon>Ecdysozoa</taxon>
        <taxon>Nematoda</taxon>
        <taxon>Chromadorea</taxon>
        <taxon>Rhabditida</taxon>
        <taxon>Tylenchina</taxon>
        <taxon>Panagrolaimomorpha</taxon>
        <taxon>Panagrolaimoidea</taxon>
        <taxon>Panagrolaimidae</taxon>
        <taxon>Panagrolaimus</taxon>
    </lineage>
</organism>
<dbReference type="InterPro" id="IPR015507">
    <property type="entry name" value="rRNA-MeTfrase_E"/>
</dbReference>
<dbReference type="InterPro" id="IPR029063">
    <property type="entry name" value="SAM-dependent_MTases_sf"/>
</dbReference>
<evidence type="ECO:0000259" key="8">
    <source>
        <dbReference type="Pfam" id="PF01728"/>
    </source>
</evidence>
<evidence type="ECO:0000313" key="9">
    <source>
        <dbReference type="Proteomes" id="UP000887577"/>
    </source>
</evidence>
<keyword evidence="5 7" id="KW-0819">tRNA processing</keyword>
<dbReference type="SUPFAM" id="SSF53335">
    <property type="entry name" value="S-adenosyl-L-methionine-dependent methyltransferases"/>
    <property type="match status" value="1"/>
</dbReference>
<evidence type="ECO:0000256" key="4">
    <source>
        <dbReference type="ARBA" id="ARBA00022691"/>
    </source>
</evidence>
<dbReference type="AlphaFoldDB" id="A0A914Y326"/>
<keyword evidence="4 7" id="KW-0949">S-adenosyl-L-methionine</keyword>
<dbReference type="EC" id="2.1.1.205" evidence="7"/>
<dbReference type="PANTHER" id="PTHR10920">
    <property type="entry name" value="RIBOSOMAL RNA METHYLTRANSFERASE"/>
    <property type="match status" value="1"/>
</dbReference>
<dbReference type="Gene3D" id="3.40.50.150">
    <property type="entry name" value="Vaccinia Virus protein VP39"/>
    <property type="match status" value="1"/>
</dbReference>
<dbReference type="InterPro" id="IPR028590">
    <property type="entry name" value="RNA_methyltr_E_TRM7"/>
</dbReference>
<dbReference type="GO" id="GO:0002128">
    <property type="term" value="P:tRNA nucleoside ribose methylation"/>
    <property type="evidence" value="ECO:0007669"/>
    <property type="project" value="UniProtKB-UniRule"/>
</dbReference>
<dbReference type="InterPro" id="IPR002877">
    <property type="entry name" value="RNA_MeTrfase_FtsJ_dom"/>
</dbReference>
<keyword evidence="3 7" id="KW-0808">Transferase</keyword>
<dbReference type="Proteomes" id="UP000887577">
    <property type="component" value="Unplaced"/>
</dbReference>
<name>A0A914Y326_9BILA</name>
<dbReference type="PANTHER" id="PTHR10920:SF12">
    <property type="entry name" value="TRNA (CYTIDINE(32)_GUANOSINE(34)-2'-O)-METHYLTRANSFERASE-RELATED"/>
    <property type="match status" value="1"/>
</dbReference>
<keyword evidence="9" id="KW-1185">Reference proteome</keyword>
<feature type="active site" description="Proton acceptor" evidence="7">
    <location>
        <position position="188"/>
    </location>
</feature>
<evidence type="ECO:0000313" key="10">
    <source>
        <dbReference type="WBParaSite" id="PSU_v2.g13856.t1"/>
    </source>
</evidence>
<dbReference type="GO" id="GO:0002181">
    <property type="term" value="P:cytoplasmic translation"/>
    <property type="evidence" value="ECO:0007669"/>
    <property type="project" value="UniProtKB-UniRule"/>
</dbReference>
<dbReference type="GO" id="GO:0106340">
    <property type="term" value="F:tRNA (guanosine(34)-2'-O)-methyltransferase activity"/>
    <property type="evidence" value="ECO:0007669"/>
    <property type="project" value="UniProtKB-ARBA"/>
</dbReference>
<feature type="binding site" evidence="7">
    <location>
        <position position="53"/>
    </location>
    <ligand>
        <name>S-adenosyl-L-methionine</name>
        <dbReference type="ChEBI" id="CHEBI:59789"/>
    </ligand>
</feature>
<protein>
    <recommendedName>
        <fullName evidence="7">Putative tRNA (cytidine(32)/guanosine(34)-2'-O)-methyltransferase</fullName>
        <ecNumber evidence="7">2.1.1.205</ecNumber>
    </recommendedName>
    <alternativeName>
        <fullName evidence="7">2'-O-ribose RNA methyltransferase TRM7 homolog</fullName>
    </alternativeName>
</protein>
<evidence type="ECO:0000256" key="6">
    <source>
        <dbReference type="ARBA" id="ARBA00048902"/>
    </source>
</evidence>
<comment type="catalytic activity">
    <reaction evidence="6 7">
        <text>cytidine(32)/guanosine(34) in tRNA + 2 S-adenosyl-L-methionine = 2'-O-methylcytidine(32)/2'-O-methylguanosine(34) in tRNA + 2 S-adenosyl-L-homocysteine + 2 H(+)</text>
        <dbReference type="Rhea" id="RHEA:42396"/>
        <dbReference type="Rhea" id="RHEA-COMP:10246"/>
        <dbReference type="Rhea" id="RHEA-COMP:10247"/>
        <dbReference type="ChEBI" id="CHEBI:15378"/>
        <dbReference type="ChEBI" id="CHEBI:57856"/>
        <dbReference type="ChEBI" id="CHEBI:59789"/>
        <dbReference type="ChEBI" id="CHEBI:74269"/>
        <dbReference type="ChEBI" id="CHEBI:74445"/>
        <dbReference type="ChEBI" id="CHEBI:74495"/>
        <dbReference type="ChEBI" id="CHEBI:82748"/>
        <dbReference type="EC" id="2.1.1.205"/>
    </reaction>
</comment>
<keyword evidence="2 7" id="KW-0489">Methyltransferase</keyword>